<evidence type="ECO:0000256" key="6">
    <source>
        <dbReference type="RuleBase" id="RU362125"/>
    </source>
</evidence>
<dbReference type="SUPFAM" id="SSF56645">
    <property type="entry name" value="Acyl-CoA dehydrogenase NM domain-like"/>
    <property type="match status" value="1"/>
</dbReference>
<evidence type="ECO:0000256" key="4">
    <source>
        <dbReference type="ARBA" id="ARBA00022827"/>
    </source>
</evidence>
<dbReference type="Gene3D" id="1.20.140.10">
    <property type="entry name" value="Butyryl-CoA Dehydrogenase, subunit A, domain 3"/>
    <property type="match status" value="1"/>
</dbReference>
<evidence type="ECO:0000313" key="10">
    <source>
        <dbReference type="EMBL" id="PFG72890.1"/>
    </source>
</evidence>
<feature type="domain" description="Acyl-CoA oxidase/dehydrogenase middle" evidence="8">
    <location>
        <begin position="111"/>
        <end position="205"/>
    </location>
</feature>
<dbReference type="InterPro" id="IPR052161">
    <property type="entry name" value="Mycobact_Acyl-CoA_DH"/>
</dbReference>
<dbReference type="InterPro" id="IPR046373">
    <property type="entry name" value="Acyl-CoA_Oxase/DH_mid-dom_sf"/>
</dbReference>
<protein>
    <submittedName>
        <fullName evidence="10">Alkylation response protein AidB-like acyl-CoA dehydrogenase</fullName>
    </submittedName>
</protein>
<dbReference type="SUPFAM" id="SSF47203">
    <property type="entry name" value="Acyl-CoA dehydrogenase C-terminal domain-like"/>
    <property type="match status" value="1"/>
</dbReference>
<evidence type="ECO:0000313" key="11">
    <source>
        <dbReference type="Proteomes" id="UP000223071"/>
    </source>
</evidence>
<keyword evidence="11" id="KW-1185">Reference proteome</keyword>
<comment type="similarity">
    <text evidence="2 6">Belongs to the acyl-CoA dehydrogenase family.</text>
</comment>
<keyword evidence="5 6" id="KW-0560">Oxidoreductase</keyword>
<evidence type="ECO:0000256" key="5">
    <source>
        <dbReference type="ARBA" id="ARBA00023002"/>
    </source>
</evidence>
<name>A0A2A9HCN7_TEPT2</name>
<dbReference type="GO" id="GO:0016627">
    <property type="term" value="F:oxidoreductase activity, acting on the CH-CH group of donors"/>
    <property type="evidence" value="ECO:0007669"/>
    <property type="project" value="InterPro"/>
</dbReference>
<proteinExistence type="inferred from homology"/>
<dbReference type="InterPro" id="IPR037069">
    <property type="entry name" value="AcylCoA_DH/ox_N_sf"/>
</dbReference>
<gene>
    <name evidence="10" type="ORF">A9A59_0083</name>
</gene>
<accession>A0A2A9HCN7</accession>
<dbReference type="FunFam" id="2.40.110.10:FF:000011">
    <property type="entry name" value="Acyl-CoA dehydrogenase FadE34"/>
    <property type="match status" value="1"/>
</dbReference>
<dbReference type="InterPro" id="IPR013786">
    <property type="entry name" value="AcylCoA_DH/ox_N"/>
</dbReference>
<feature type="domain" description="Acyl-CoA dehydrogenase/oxidase C-terminal" evidence="7">
    <location>
        <begin position="217"/>
        <end position="372"/>
    </location>
</feature>
<dbReference type="Gene3D" id="1.10.540.10">
    <property type="entry name" value="Acyl-CoA dehydrogenase/oxidase, N-terminal domain"/>
    <property type="match status" value="1"/>
</dbReference>
<sequence length="379" mass="41742">MEFRFSAEDEAFRQEVRAFIRAELPKVREGESFTKKLAARGWLTMSWPKEYGGQGAPHLRQLVYNEEMAYHRAPGQTMGADRVGPTLILFGTEEQKAQFLPAIARDEMTWCQGFSEPGSGSDLASLQTRAVRDGDCWVINGQKIWTSNAQRADYMILLARTDPDAPKHRGITYFLVDMKLPGITVRPLVQMTGQAGFNEVFFDDVRVPANMVVGEVNRGWYVSTATLDFERSGIGRVIGGLRTFEEVVAYAKATPARDSGGGTLFDRAPVRLALADVALSFEVGRLMSYRVAWMQSRGLVPNYEASMAKTFGTELHQRMARVAYTTLGLRGQLLDGAWAPLAGQIPATVLQAVALTIAAGTSEINRNIIATRGLGLPRG</sequence>
<evidence type="ECO:0000259" key="7">
    <source>
        <dbReference type="Pfam" id="PF00441"/>
    </source>
</evidence>
<dbReference type="Pfam" id="PF02770">
    <property type="entry name" value="Acyl-CoA_dh_M"/>
    <property type="match status" value="1"/>
</dbReference>
<keyword evidence="3 6" id="KW-0285">Flavoprotein</keyword>
<dbReference type="PANTHER" id="PTHR43292:SF3">
    <property type="entry name" value="ACYL-COA DEHYDROGENASE FADE29"/>
    <property type="match status" value="1"/>
</dbReference>
<dbReference type="Gene3D" id="2.40.110.10">
    <property type="entry name" value="Butyryl-CoA Dehydrogenase, subunit A, domain 2"/>
    <property type="match status" value="1"/>
</dbReference>
<dbReference type="InterPro" id="IPR009100">
    <property type="entry name" value="AcylCoA_DH/oxidase_NM_dom_sf"/>
</dbReference>
<dbReference type="AlphaFoldDB" id="A0A2A9HCN7"/>
<dbReference type="Pfam" id="PF00441">
    <property type="entry name" value="Acyl-CoA_dh_1"/>
    <property type="match status" value="1"/>
</dbReference>
<keyword evidence="4 6" id="KW-0274">FAD</keyword>
<evidence type="ECO:0000256" key="1">
    <source>
        <dbReference type="ARBA" id="ARBA00001974"/>
    </source>
</evidence>
<evidence type="ECO:0000259" key="9">
    <source>
        <dbReference type="Pfam" id="PF02771"/>
    </source>
</evidence>
<dbReference type="EMBL" id="PDJQ01000001">
    <property type="protein sequence ID" value="PFG72890.1"/>
    <property type="molecule type" value="Genomic_DNA"/>
</dbReference>
<comment type="caution">
    <text evidence="10">The sequence shown here is derived from an EMBL/GenBank/DDBJ whole genome shotgun (WGS) entry which is preliminary data.</text>
</comment>
<organism evidence="10 11">
    <name type="scientific">Tepidiforma thermophila (strain KCTC 52669 / CGMCC 1.13589 / G233)</name>
    <dbReference type="NCBI Taxonomy" id="2761530"/>
    <lineage>
        <taxon>Bacteria</taxon>
        <taxon>Bacillati</taxon>
        <taxon>Chloroflexota</taxon>
        <taxon>Tepidiformia</taxon>
        <taxon>Tepidiformales</taxon>
        <taxon>Tepidiformaceae</taxon>
        <taxon>Tepidiforma</taxon>
    </lineage>
</organism>
<feature type="domain" description="Acyl-CoA dehydrogenase/oxidase N-terminal" evidence="9">
    <location>
        <begin position="7"/>
        <end position="106"/>
    </location>
</feature>
<dbReference type="RefSeq" id="WP_165772393.1">
    <property type="nucleotide sequence ID" value="NZ_PDJQ01000001.1"/>
</dbReference>
<reference evidence="10 11" key="1">
    <citation type="submission" date="2017-09" db="EMBL/GenBank/DDBJ databases">
        <title>Sequencing the genomes of two abundant thermophiles in Great Basin hot springs: Thermocrinis jamiesonii and novel Chloroflexi Thermoflexus hugenholtzii.</title>
        <authorList>
            <person name="Hedlund B."/>
        </authorList>
    </citation>
    <scope>NUCLEOTIDE SEQUENCE [LARGE SCALE GENOMIC DNA]</scope>
    <source>
        <strain evidence="10 11">G233</strain>
    </source>
</reference>
<dbReference type="InterPro" id="IPR036250">
    <property type="entry name" value="AcylCo_DH-like_C"/>
</dbReference>
<evidence type="ECO:0000256" key="3">
    <source>
        <dbReference type="ARBA" id="ARBA00022630"/>
    </source>
</evidence>
<evidence type="ECO:0000256" key="2">
    <source>
        <dbReference type="ARBA" id="ARBA00009347"/>
    </source>
</evidence>
<dbReference type="Proteomes" id="UP000223071">
    <property type="component" value="Unassembled WGS sequence"/>
</dbReference>
<dbReference type="GO" id="GO:0005886">
    <property type="term" value="C:plasma membrane"/>
    <property type="evidence" value="ECO:0007669"/>
    <property type="project" value="TreeGrafter"/>
</dbReference>
<dbReference type="InterPro" id="IPR006091">
    <property type="entry name" value="Acyl-CoA_Oxase/DH_mid-dom"/>
</dbReference>
<dbReference type="GO" id="GO:0050660">
    <property type="term" value="F:flavin adenine dinucleotide binding"/>
    <property type="evidence" value="ECO:0007669"/>
    <property type="project" value="InterPro"/>
</dbReference>
<dbReference type="InterPro" id="IPR009075">
    <property type="entry name" value="AcylCo_DH/oxidase_C"/>
</dbReference>
<comment type="cofactor">
    <cofactor evidence="1 6">
        <name>FAD</name>
        <dbReference type="ChEBI" id="CHEBI:57692"/>
    </cofactor>
</comment>
<dbReference type="Pfam" id="PF02771">
    <property type="entry name" value="Acyl-CoA_dh_N"/>
    <property type="match status" value="1"/>
</dbReference>
<evidence type="ECO:0000259" key="8">
    <source>
        <dbReference type="Pfam" id="PF02770"/>
    </source>
</evidence>
<dbReference type="PANTHER" id="PTHR43292">
    <property type="entry name" value="ACYL-COA DEHYDROGENASE"/>
    <property type="match status" value="1"/>
</dbReference>